<evidence type="ECO:0000259" key="1">
    <source>
        <dbReference type="Pfam" id="PF00085"/>
    </source>
</evidence>
<dbReference type="PANTHER" id="PTHR45663:SF41">
    <property type="entry name" value="THIOREDOXIN-LIKE PROTEIN YUSE"/>
    <property type="match status" value="1"/>
</dbReference>
<evidence type="ECO:0000313" key="3">
    <source>
        <dbReference type="Proteomes" id="UP001224122"/>
    </source>
</evidence>
<dbReference type="InterPro" id="IPR036249">
    <property type="entry name" value="Thioredoxin-like_sf"/>
</dbReference>
<accession>A0ABT9XTK2</accession>
<reference evidence="2 3" key="1">
    <citation type="submission" date="2023-07" db="EMBL/GenBank/DDBJ databases">
        <title>Genomic Encyclopedia of Type Strains, Phase IV (KMG-IV): sequencing the most valuable type-strain genomes for metagenomic binning, comparative biology and taxonomic classification.</title>
        <authorList>
            <person name="Goeker M."/>
        </authorList>
    </citation>
    <scope>NUCLEOTIDE SEQUENCE [LARGE SCALE GENOMIC DNA]</scope>
    <source>
        <strain evidence="2 3">DSM 27594</strain>
    </source>
</reference>
<feature type="domain" description="Thioredoxin" evidence="1">
    <location>
        <begin position="5"/>
        <end position="86"/>
    </location>
</feature>
<dbReference type="Gene3D" id="3.40.30.10">
    <property type="entry name" value="Glutaredoxin"/>
    <property type="match status" value="1"/>
</dbReference>
<gene>
    <name evidence="2" type="ORF">J2S10_002046</name>
</gene>
<dbReference type="InterPro" id="IPR013766">
    <property type="entry name" value="Thioredoxin_domain"/>
</dbReference>
<proteinExistence type="predicted"/>
<name>A0ABT9XTK2_9BACI</name>
<dbReference type="SUPFAM" id="SSF52833">
    <property type="entry name" value="Thioredoxin-like"/>
    <property type="match status" value="1"/>
</dbReference>
<dbReference type="Proteomes" id="UP001224122">
    <property type="component" value="Unassembled WGS sequence"/>
</dbReference>
<sequence>MEEWTREELVSFIENKSSGIVYFYTPLCGTCQVASRMLEIIREMVNVDLGKMNLNYHPDFAKGFAVESVPCLLFIKNGQVVEMVYAFHSVPYLYEKIKELLL</sequence>
<dbReference type="RefSeq" id="WP_307407242.1">
    <property type="nucleotide sequence ID" value="NZ_JAUSTW010000003.1"/>
</dbReference>
<dbReference type="PANTHER" id="PTHR45663">
    <property type="entry name" value="GEO12009P1"/>
    <property type="match status" value="1"/>
</dbReference>
<organism evidence="2 3">
    <name type="scientific">Neobacillus ginsengisoli</name>
    <dbReference type="NCBI Taxonomy" id="904295"/>
    <lineage>
        <taxon>Bacteria</taxon>
        <taxon>Bacillati</taxon>
        <taxon>Bacillota</taxon>
        <taxon>Bacilli</taxon>
        <taxon>Bacillales</taxon>
        <taxon>Bacillaceae</taxon>
        <taxon>Neobacillus</taxon>
    </lineage>
</organism>
<dbReference type="Pfam" id="PF00085">
    <property type="entry name" value="Thioredoxin"/>
    <property type="match status" value="1"/>
</dbReference>
<keyword evidence="3" id="KW-1185">Reference proteome</keyword>
<evidence type="ECO:0000313" key="2">
    <source>
        <dbReference type="EMBL" id="MDQ0198888.1"/>
    </source>
</evidence>
<comment type="caution">
    <text evidence="2">The sequence shown here is derived from an EMBL/GenBank/DDBJ whole genome shotgun (WGS) entry which is preliminary data.</text>
</comment>
<dbReference type="EMBL" id="JAUSTW010000003">
    <property type="protein sequence ID" value="MDQ0198888.1"/>
    <property type="molecule type" value="Genomic_DNA"/>
</dbReference>
<dbReference type="CDD" id="cd02947">
    <property type="entry name" value="TRX_family"/>
    <property type="match status" value="1"/>
</dbReference>
<protein>
    <submittedName>
        <fullName evidence="2">Thioredoxin-like negative regulator of GroEL</fullName>
    </submittedName>
</protein>